<dbReference type="InterPro" id="IPR005118">
    <property type="entry name" value="TRCF_C"/>
</dbReference>
<name>A0ABM9ZRD2_9BACT</name>
<dbReference type="Proteomes" id="UP000006462">
    <property type="component" value="Unassembled WGS sequence"/>
</dbReference>
<keyword evidence="6 9" id="KW-0067">ATP-binding</keyword>
<dbReference type="Gene3D" id="3.90.1150.50">
    <property type="entry name" value="Transcription-repair-coupling factor, D7 domain"/>
    <property type="match status" value="1"/>
</dbReference>
<evidence type="ECO:0000313" key="13">
    <source>
        <dbReference type="Proteomes" id="UP000006462"/>
    </source>
</evidence>
<comment type="function">
    <text evidence="9">Couples transcription and DNA repair by recognizing RNA polymerase (RNAP) stalled at DNA lesions. Mediates ATP-dependent release of RNAP and its truncated transcript from the DNA, and recruitment of nucleotide excision repair machinery to the damaged site.</text>
</comment>
<dbReference type="Pfam" id="PF17757">
    <property type="entry name" value="UvrB_inter"/>
    <property type="match status" value="1"/>
</dbReference>
<dbReference type="EMBL" id="ADFP01000135">
    <property type="protein sequence ID" value="EFB89455.1"/>
    <property type="molecule type" value="Genomic_DNA"/>
</dbReference>
<evidence type="ECO:0000256" key="2">
    <source>
        <dbReference type="ARBA" id="ARBA00022741"/>
    </source>
</evidence>
<comment type="similarity">
    <text evidence="9">In the C-terminal section; belongs to the helicase family. RecG subfamily.</text>
</comment>
<keyword evidence="3 9" id="KW-0227">DNA damage</keyword>
<dbReference type="HAMAP" id="MF_00969">
    <property type="entry name" value="TRCF"/>
    <property type="match status" value="1"/>
</dbReference>
<evidence type="ECO:0000256" key="7">
    <source>
        <dbReference type="ARBA" id="ARBA00023125"/>
    </source>
</evidence>
<dbReference type="CDD" id="cd17991">
    <property type="entry name" value="DEXHc_TRCF"/>
    <property type="match status" value="1"/>
</dbReference>
<dbReference type="SMART" id="SM01058">
    <property type="entry name" value="CarD_TRCF"/>
    <property type="match status" value="1"/>
</dbReference>
<keyword evidence="5" id="KW-0347">Helicase</keyword>
<comment type="caution">
    <text evidence="12">The sequence shown here is derived from an EMBL/GenBank/DDBJ whole genome shotgun (WGS) entry which is preliminary data.</text>
</comment>
<dbReference type="Gene3D" id="3.40.50.11180">
    <property type="match status" value="1"/>
</dbReference>
<evidence type="ECO:0000256" key="6">
    <source>
        <dbReference type="ARBA" id="ARBA00022840"/>
    </source>
</evidence>
<comment type="similarity">
    <text evidence="9">In the N-terminal section; belongs to the UvrB family.</text>
</comment>
<dbReference type="SUPFAM" id="SSF141259">
    <property type="entry name" value="CarD-like"/>
    <property type="match status" value="1"/>
</dbReference>
<proteinExistence type="inferred from homology"/>
<dbReference type="InterPro" id="IPR004576">
    <property type="entry name" value="Mfd"/>
</dbReference>
<dbReference type="InterPro" id="IPR011545">
    <property type="entry name" value="DEAD/DEAH_box_helicase_dom"/>
</dbReference>
<dbReference type="Gene3D" id="3.30.2060.10">
    <property type="entry name" value="Penicillin-binding protein 1b domain"/>
    <property type="match status" value="1"/>
</dbReference>
<dbReference type="SUPFAM" id="SSF143517">
    <property type="entry name" value="TRCF domain-like"/>
    <property type="match status" value="1"/>
</dbReference>
<dbReference type="PANTHER" id="PTHR47964:SF1">
    <property type="entry name" value="ATP-DEPENDENT DNA HELICASE HOMOLOG RECG, CHLOROPLASTIC"/>
    <property type="match status" value="1"/>
</dbReference>
<dbReference type="EC" id="3.6.4.-" evidence="9"/>
<keyword evidence="2 9" id="KW-0547">Nucleotide-binding</keyword>
<dbReference type="SUPFAM" id="SSF52540">
    <property type="entry name" value="P-loop containing nucleoside triphosphate hydrolases"/>
    <property type="match status" value="2"/>
</dbReference>
<dbReference type="InterPro" id="IPR036101">
    <property type="entry name" value="CarD-like/TRCF_RID_sf"/>
</dbReference>
<keyword evidence="13" id="KW-1185">Reference proteome</keyword>
<dbReference type="InterPro" id="IPR041471">
    <property type="entry name" value="UvrB_inter"/>
</dbReference>
<evidence type="ECO:0000256" key="5">
    <source>
        <dbReference type="ARBA" id="ARBA00022806"/>
    </source>
</evidence>
<feature type="domain" description="Helicase ATP-binding" evidence="10">
    <location>
        <begin position="482"/>
        <end position="643"/>
    </location>
</feature>
<dbReference type="SMART" id="SM00490">
    <property type="entry name" value="HELICc"/>
    <property type="match status" value="1"/>
</dbReference>
<keyword evidence="1 9" id="KW-0963">Cytoplasm</keyword>
<evidence type="ECO:0000256" key="9">
    <source>
        <dbReference type="HAMAP-Rule" id="MF_00969"/>
    </source>
</evidence>
<gene>
    <name evidence="9" type="primary">mfd</name>
    <name evidence="12" type="ORF">HMPREF7215_0223</name>
</gene>
<keyword evidence="7 9" id="KW-0238">DNA-binding</keyword>
<dbReference type="SMART" id="SM00487">
    <property type="entry name" value="DEXDc"/>
    <property type="match status" value="1"/>
</dbReference>
<evidence type="ECO:0000256" key="4">
    <source>
        <dbReference type="ARBA" id="ARBA00022801"/>
    </source>
</evidence>
<dbReference type="SMART" id="SM00982">
    <property type="entry name" value="TRCF"/>
    <property type="match status" value="1"/>
</dbReference>
<dbReference type="Pfam" id="PF03461">
    <property type="entry name" value="TRCF"/>
    <property type="match status" value="1"/>
</dbReference>
<organism evidence="12 13">
    <name type="scientific">Pyramidobacter piscolens W5455</name>
    <dbReference type="NCBI Taxonomy" id="352165"/>
    <lineage>
        <taxon>Bacteria</taxon>
        <taxon>Thermotogati</taxon>
        <taxon>Synergistota</taxon>
        <taxon>Synergistia</taxon>
        <taxon>Synergistales</taxon>
        <taxon>Dethiosulfovibrionaceae</taxon>
        <taxon>Pyramidobacter</taxon>
    </lineage>
</organism>
<keyword evidence="4 9" id="KW-0378">Hydrolase</keyword>
<sequence>MRGCEKILVLVPTRQEALALDSDLKVLEVGESRLLEEPPLDSEKLRSGDSFLRRGHTLSGWLNAKSGMLVATPGALVTPFRFGKTGLTLAAGKRLGRDTLTSWLAENGYRRAELVWQPGEFAVRGALVDFFDPSEKAPLRVEFFDEDVESIRFFQPRSQRSFQNLPHFIVRSVNHSEDEQRERSWGNYGTLLVQPRRLEDSFAAFCELYNALVEEKQRLAPDAFERFLLDTGRLPRLRVSAPGEGVHQDTLDFGAVPYFRGDLRAARAYVDSHLRAGFKIHIASRNLTGSSFPEQVSFQRGSSLSGGVVVKDRNEIWISDAELFGINEVAEEEINRGMPLDLEASLKKDQWVIHEKYGVCQLEGTSVENFGGQDYETIVLRFADNERLIIPTAELFRLTPWNGNGVPELDSLKSKRWRSAWKKAEAQIEAEAQGLLNLYAQRELADGRAFGRDGDLLKRFEESFPYKETVDQLRAIRDVKHDMERRWPMDRLIVGDVGYGKTEVVLRAAVKTVENGAQAAIIAPTTVLALQHYRTCVARVGELPIRVELLSRMIPKKKQKEILDETANGRVDILIGTHRLFQDDIRFKDLGLLIIDEEHRFGVKHKERLKVAHPGLDVLSLSATPIPRSLSMAMRGIRDISVIATSPRGRGEVFTVTSRWDPSLAHDAVLRELMRGGQVYYLHNRIDDIEQIAARLANRFPGHRTAVAHGQMGERELEKTMNEFYDGKIEILVCTTIIESGLDVPRANTLIVDDVRRLGLAQMHQIRGRIGRRSENAYALFFYESEESGGQTRERLEALGAVGSQNGGYQLAQRDLEIRGAGEILGTEQHGFKERIGYTLYLKKLKERVDQLRGIEIKPALVDLAMPLVIPVDYVPQTDLRIGLYRRLLSPLSAQEYEEMQAELLDRYGPLPEQVQGLLDAALVRGEGGALGIERLRVSEAFVALEGPLGEDIFSPPRWIVKNGARLGAGGVNGLHAAAGELMKKAVPRP</sequence>
<evidence type="ECO:0000259" key="11">
    <source>
        <dbReference type="PROSITE" id="PS51194"/>
    </source>
</evidence>
<keyword evidence="8 9" id="KW-0234">DNA repair</keyword>
<dbReference type="PANTHER" id="PTHR47964">
    <property type="entry name" value="ATP-DEPENDENT DNA HELICASE HOMOLOG RECG, CHLOROPLASTIC"/>
    <property type="match status" value="1"/>
</dbReference>
<dbReference type="InterPro" id="IPR014001">
    <property type="entry name" value="Helicase_ATP-bd"/>
</dbReference>
<dbReference type="InterPro" id="IPR001650">
    <property type="entry name" value="Helicase_C-like"/>
</dbReference>
<dbReference type="Pfam" id="PF02559">
    <property type="entry name" value="CarD_TRCF_RID"/>
    <property type="match status" value="1"/>
</dbReference>
<dbReference type="InterPro" id="IPR037235">
    <property type="entry name" value="TRCF-like_C_D7"/>
</dbReference>
<comment type="subcellular location">
    <subcellularLocation>
        <location evidence="9">Cytoplasm</location>
    </subcellularLocation>
</comment>
<evidence type="ECO:0000313" key="12">
    <source>
        <dbReference type="EMBL" id="EFB89455.1"/>
    </source>
</evidence>
<dbReference type="Gene3D" id="3.40.50.300">
    <property type="entry name" value="P-loop containing nucleotide triphosphate hydrolases"/>
    <property type="match status" value="2"/>
</dbReference>
<evidence type="ECO:0000259" key="10">
    <source>
        <dbReference type="PROSITE" id="PS51192"/>
    </source>
</evidence>
<dbReference type="Pfam" id="PF00270">
    <property type="entry name" value="DEAD"/>
    <property type="match status" value="1"/>
</dbReference>
<dbReference type="Pfam" id="PF00271">
    <property type="entry name" value="Helicase_C"/>
    <property type="match status" value="1"/>
</dbReference>
<dbReference type="Gene3D" id="2.40.10.170">
    <property type="match status" value="1"/>
</dbReference>
<accession>A0ABM9ZRD2</accession>
<feature type="domain" description="Helicase C-terminal" evidence="11">
    <location>
        <begin position="665"/>
        <end position="817"/>
    </location>
</feature>
<dbReference type="PROSITE" id="PS51194">
    <property type="entry name" value="HELICASE_CTER"/>
    <property type="match status" value="1"/>
</dbReference>
<dbReference type="InterPro" id="IPR003711">
    <property type="entry name" value="CarD-like/TRCF_RID"/>
</dbReference>
<protein>
    <recommendedName>
        <fullName evidence="9">Transcription-repair-coupling factor</fullName>
        <shortName evidence="9">TRCF</shortName>
        <ecNumber evidence="9">3.6.4.-</ecNumber>
    </recommendedName>
</protein>
<dbReference type="InterPro" id="IPR047112">
    <property type="entry name" value="RecG/Mfd"/>
</dbReference>
<dbReference type="InterPro" id="IPR027417">
    <property type="entry name" value="P-loop_NTPase"/>
</dbReference>
<dbReference type="PROSITE" id="PS51192">
    <property type="entry name" value="HELICASE_ATP_BIND_1"/>
    <property type="match status" value="1"/>
</dbReference>
<evidence type="ECO:0000256" key="8">
    <source>
        <dbReference type="ARBA" id="ARBA00023204"/>
    </source>
</evidence>
<evidence type="ECO:0000256" key="3">
    <source>
        <dbReference type="ARBA" id="ARBA00022763"/>
    </source>
</evidence>
<reference evidence="12 13" key="1">
    <citation type="submission" date="2009-12" db="EMBL/GenBank/DDBJ databases">
        <authorList>
            <person name="Shrivastava S."/>
            <person name="Madupu R."/>
            <person name="Durkin A.S."/>
            <person name="Torralba M."/>
            <person name="Methe B."/>
            <person name="Sutton G.G."/>
            <person name="Strausberg R.L."/>
            <person name="Nelson K.E."/>
        </authorList>
    </citation>
    <scope>NUCLEOTIDE SEQUENCE [LARGE SCALE GENOMIC DNA]</scope>
    <source>
        <strain evidence="12 13">W5455</strain>
    </source>
</reference>
<evidence type="ECO:0000256" key="1">
    <source>
        <dbReference type="ARBA" id="ARBA00022490"/>
    </source>
</evidence>